<feature type="region of interest" description="Disordered" evidence="2">
    <location>
        <begin position="220"/>
        <end position="241"/>
    </location>
</feature>
<evidence type="ECO:0000256" key="2">
    <source>
        <dbReference type="SAM" id="MobiDB-lite"/>
    </source>
</evidence>
<dbReference type="OrthoDB" id="9989223at2759"/>
<proteinExistence type="predicted"/>
<keyword evidence="5" id="KW-1185">Reference proteome</keyword>
<evidence type="ECO:0008006" key="6">
    <source>
        <dbReference type="Google" id="ProtNLM"/>
    </source>
</evidence>
<reference evidence="4 5" key="1">
    <citation type="submission" date="2019-01" db="EMBL/GenBank/DDBJ databases">
        <authorList>
            <person name="Ferrante I. M."/>
        </authorList>
    </citation>
    <scope>NUCLEOTIDE SEQUENCE [LARGE SCALE GENOMIC DNA]</scope>
    <source>
        <strain evidence="4 5">B856</strain>
    </source>
</reference>
<evidence type="ECO:0000313" key="5">
    <source>
        <dbReference type="Proteomes" id="UP000291116"/>
    </source>
</evidence>
<dbReference type="Gene3D" id="2.160.20.80">
    <property type="entry name" value="E3 ubiquitin-protein ligase SopA"/>
    <property type="match status" value="1"/>
</dbReference>
<dbReference type="InterPro" id="IPR001646">
    <property type="entry name" value="5peptide_repeat"/>
</dbReference>
<dbReference type="PANTHER" id="PTHR47485:SF1">
    <property type="entry name" value="THYLAKOID LUMENAL 17.4 KDA PROTEIN, CHLOROPLASTIC"/>
    <property type="match status" value="1"/>
</dbReference>
<keyword evidence="1" id="KW-0677">Repeat</keyword>
<organism evidence="4 5">
    <name type="scientific">Pseudo-nitzschia multistriata</name>
    <dbReference type="NCBI Taxonomy" id="183589"/>
    <lineage>
        <taxon>Eukaryota</taxon>
        <taxon>Sar</taxon>
        <taxon>Stramenopiles</taxon>
        <taxon>Ochrophyta</taxon>
        <taxon>Bacillariophyta</taxon>
        <taxon>Bacillariophyceae</taxon>
        <taxon>Bacillariophycidae</taxon>
        <taxon>Bacillariales</taxon>
        <taxon>Bacillariaceae</taxon>
        <taxon>Pseudo-nitzschia</taxon>
    </lineage>
</organism>
<evidence type="ECO:0000256" key="1">
    <source>
        <dbReference type="ARBA" id="ARBA00022737"/>
    </source>
</evidence>
<dbReference type="EMBL" id="CAACVS010000271">
    <property type="protein sequence ID" value="VEU40301.1"/>
    <property type="molecule type" value="Genomic_DNA"/>
</dbReference>
<dbReference type="PANTHER" id="PTHR47485">
    <property type="entry name" value="THYLAKOID LUMENAL 17.4 KDA PROTEIN, CHLOROPLASTIC"/>
    <property type="match status" value="1"/>
</dbReference>
<dbReference type="SUPFAM" id="SSF141571">
    <property type="entry name" value="Pentapeptide repeat-like"/>
    <property type="match status" value="1"/>
</dbReference>
<dbReference type="AlphaFoldDB" id="A0A448ZE67"/>
<protein>
    <recommendedName>
        <fullName evidence="6">Pentapeptide repeat protein</fullName>
    </recommendedName>
</protein>
<evidence type="ECO:0000256" key="3">
    <source>
        <dbReference type="SAM" id="SignalP"/>
    </source>
</evidence>
<sequence>MKLSAFLVLAVATATTEAFVSRNIERTPTLSLQATKNHDRESENATTFANVALASIFSLSLLSAGPLPAFADGQTEKFKLPPVDLTDKTRCTLKSSSIGQANAARDKLYDLRQCKLSGESAVGFDLSGVIMTETDVSKVNFQDAVFSKGYLRDSNFEGADFSNAIVDRASFKGSSLRGAIFKNTVLTGTSFEGADVENADFTEAAIGNFDLKNLCKNPTLKGENPTTGEDTRFSVGCGPGS</sequence>
<gene>
    <name evidence="4" type="ORF">PSNMU_V1.4_AUG-EV-PASAV3_0071830</name>
</gene>
<feature type="chain" id="PRO_5019107374" description="Pentapeptide repeat protein" evidence="3">
    <location>
        <begin position="19"/>
        <end position="241"/>
    </location>
</feature>
<feature type="signal peptide" evidence="3">
    <location>
        <begin position="1"/>
        <end position="18"/>
    </location>
</feature>
<name>A0A448ZE67_9STRA</name>
<keyword evidence="3" id="KW-0732">Signal</keyword>
<evidence type="ECO:0000313" key="4">
    <source>
        <dbReference type="EMBL" id="VEU40301.1"/>
    </source>
</evidence>
<dbReference type="Pfam" id="PF00805">
    <property type="entry name" value="Pentapeptide"/>
    <property type="match status" value="2"/>
</dbReference>
<dbReference type="Proteomes" id="UP000291116">
    <property type="component" value="Unassembled WGS sequence"/>
</dbReference>
<accession>A0A448ZE67</accession>